<feature type="transmembrane region" description="Helical" evidence="1">
    <location>
        <begin position="140"/>
        <end position="158"/>
    </location>
</feature>
<keyword evidence="1" id="KW-0812">Transmembrane</keyword>
<evidence type="ECO:0000313" key="2">
    <source>
        <dbReference type="EMBL" id="KIJ38124.1"/>
    </source>
</evidence>
<proteinExistence type="predicted"/>
<dbReference type="EMBL" id="KN837163">
    <property type="protein sequence ID" value="KIJ38124.1"/>
    <property type="molecule type" value="Genomic_DNA"/>
</dbReference>
<keyword evidence="1" id="KW-1133">Transmembrane helix</keyword>
<keyword evidence="3" id="KW-1185">Reference proteome</keyword>
<organism evidence="2 3">
    <name type="scientific">Sphaerobolus stellatus (strain SS14)</name>
    <dbReference type="NCBI Taxonomy" id="990650"/>
    <lineage>
        <taxon>Eukaryota</taxon>
        <taxon>Fungi</taxon>
        <taxon>Dikarya</taxon>
        <taxon>Basidiomycota</taxon>
        <taxon>Agaricomycotina</taxon>
        <taxon>Agaricomycetes</taxon>
        <taxon>Phallomycetidae</taxon>
        <taxon>Geastrales</taxon>
        <taxon>Sphaerobolaceae</taxon>
        <taxon>Sphaerobolus</taxon>
    </lineage>
</organism>
<reference evidence="2 3" key="1">
    <citation type="submission" date="2014-06" db="EMBL/GenBank/DDBJ databases">
        <title>Evolutionary Origins and Diversification of the Mycorrhizal Mutualists.</title>
        <authorList>
            <consortium name="DOE Joint Genome Institute"/>
            <consortium name="Mycorrhizal Genomics Consortium"/>
            <person name="Kohler A."/>
            <person name="Kuo A."/>
            <person name="Nagy L.G."/>
            <person name="Floudas D."/>
            <person name="Copeland A."/>
            <person name="Barry K.W."/>
            <person name="Cichocki N."/>
            <person name="Veneault-Fourrey C."/>
            <person name="LaButti K."/>
            <person name="Lindquist E.A."/>
            <person name="Lipzen A."/>
            <person name="Lundell T."/>
            <person name="Morin E."/>
            <person name="Murat C."/>
            <person name="Riley R."/>
            <person name="Ohm R."/>
            <person name="Sun H."/>
            <person name="Tunlid A."/>
            <person name="Henrissat B."/>
            <person name="Grigoriev I.V."/>
            <person name="Hibbett D.S."/>
            <person name="Martin F."/>
        </authorList>
    </citation>
    <scope>NUCLEOTIDE SEQUENCE [LARGE SCALE GENOMIC DNA]</scope>
    <source>
        <strain evidence="2 3">SS14</strain>
    </source>
</reference>
<dbReference type="HOGENOM" id="CLU_1289677_0_0_1"/>
<gene>
    <name evidence="2" type="ORF">M422DRAFT_259272</name>
</gene>
<evidence type="ECO:0000256" key="1">
    <source>
        <dbReference type="SAM" id="Phobius"/>
    </source>
</evidence>
<accession>A0A0C9UTB0</accession>
<feature type="transmembrane region" description="Helical" evidence="1">
    <location>
        <begin position="44"/>
        <end position="71"/>
    </location>
</feature>
<evidence type="ECO:0000313" key="3">
    <source>
        <dbReference type="Proteomes" id="UP000054279"/>
    </source>
</evidence>
<sequence length="214" mass="23727">MPFLSISNLYNIAETASLVRRLEITPRDDSDGGIEAAARTKSSIVLGFSIIMAIVTFVQMLNAGSLAIDITGKRSSLTYGTHAIPYVRRKRYGYGLLLGTLLLFINYIVTVVYYTSPIINIAYQNRIAMVQDIQDITNKLGYSILVLLFVALVNDFAARRKAGVVANVDHIAKKKWTRTRIPIIMAYVGISMMITSVVERLVVFSLTNQTLQTG</sequence>
<dbReference type="Proteomes" id="UP000054279">
    <property type="component" value="Unassembled WGS sequence"/>
</dbReference>
<protein>
    <submittedName>
        <fullName evidence="2">Uncharacterized protein</fullName>
    </submittedName>
</protein>
<keyword evidence="1" id="KW-0472">Membrane</keyword>
<name>A0A0C9UTB0_SPHS4</name>
<feature type="transmembrane region" description="Helical" evidence="1">
    <location>
        <begin position="179"/>
        <end position="198"/>
    </location>
</feature>
<feature type="transmembrane region" description="Helical" evidence="1">
    <location>
        <begin position="92"/>
        <end position="114"/>
    </location>
</feature>
<dbReference type="AlphaFoldDB" id="A0A0C9UTB0"/>